<feature type="compositionally biased region" description="Low complexity" evidence="2">
    <location>
        <begin position="16"/>
        <end position="25"/>
    </location>
</feature>
<dbReference type="OrthoDB" id="1146105at2759"/>
<dbReference type="InterPro" id="IPR011990">
    <property type="entry name" value="TPR-like_helical_dom_sf"/>
</dbReference>
<keyword evidence="4" id="KW-1185">Reference proteome</keyword>
<dbReference type="Gene3D" id="1.25.40.10">
    <property type="entry name" value="Tetratricopeptide repeat domain"/>
    <property type="match status" value="1"/>
</dbReference>
<name>A0A6G1EAY1_9ORYZ</name>
<dbReference type="PANTHER" id="PTHR45717">
    <property type="entry name" value="OS12G0527900 PROTEIN"/>
    <property type="match status" value="1"/>
</dbReference>
<evidence type="ECO:0000313" key="4">
    <source>
        <dbReference type="Proteomes" id="UP000479710"/>
    </source>
</evidence>
<accession>A0A6G1EAY1</accession>
<feature type="region of interest" description="Disordered" evidence="2">
    <location>
        <begin position="1"/>
        <end position="49"/>
    </location>
</feature>
<evidence type="ECO:0000313" key="3">
    <source>
        <dbReference type="EMBL" id="KAF0921604.1"/>
    </source>
</evidence>
<protein>
    <recommendedName>
        <fullName evidence="5">Pentacotripeptide-repeat region of PRORP domain-containing protein</fullName>
    </recommendedName>
</protein>
<proteinExistence type="inferred from homology"/>
<comment type="similarity">
    <text evidence="1">Belongs to the PPR family. P subfamily.</text>
</comment>
<evidence type="ECO:0000256" key="2">
    <source>
        <dbReference type="SAM" id="MobiDB-lite"/>
    </source>
</evidence>
<dbReference type="EMBL" id="SPHZ02000004">
    <property type="protein sequence ID" value="KAF0921604.1"/>
    <property type="molecule type" value="Genomic_DNA"/>
</dbReference>
<dbReference type="Proteomes" id="UP000479710">
    <property type="component" value="Unassembled WGS sequence"/>
</dbReference>
<evidence type="ECO:0008006" key="5">
    <source>
        <dbReference type="Google" id="ProtNLM"/>
    </source>
</evidence>
<gene>
    <name evidence="3" type="ORF">E2562_009793</name>
</gene>
<dbReference type="GO" id="GO:0005739">
    <property type="term" value="C:mitochondrion"/>
    <property type="evidence" value="ECO:0007669"/>
    <property type="project" value="TreeGrafter"/>
</dbReference>
<comment type="caution">
    <text evidence="3">The sequence shown here is derived from an EMBL/GenBank/DDBJ whole genome shotgun (WGS) entry which is preliminary data.</text>
</comment>
<feature type="compositionally biased region" description="Gly residues" evidence="2">
    <location>
        <begin position="1"/>
        <end position="10"/>
    </location>
</feature>
<organism evidence="3 4">
    <name type="scientific">Oryza meyeriana var. granulata</name>
    <dbReference type="NCBI Taxonomy" id="110450"/>
    <lineage>
        <taxon>Eukaryota</taxon>
        <taxon>Viridiplantae</taxon>
        <taxon>Streptophyta</taxon>
        <taxon>Embryophyta</taxon>
        <taxon>Tracheophyta</taxon>
        <taxon>Spermatophyta</taxon>
        <taxon>Magnoliopsida</taxon>
        <taxon>Liliopsida</taxon>
        <taxon>Poales</taxon>
        <taxon>Poaceae</taxon>
        <taxon>BOP clade</taxon>
        <taxon>Oryzoideae</taxon>
        <taxon>Oryzeae</taxon>
        <taxon>Oryzinae</taxon>
        <taxon>Oryza</taxon>
        <taxon>Oryza meyeriana</taxon>
    </lineage>
</organism>
<dbReference type="PANTHER" id="PTHR45717:SF13">
    <property type="entry name" value="OS02G0796400 PROTEIN"/>
    <property type="match status" value="1"/>
</dbReference>
<evidence type="ECO:0000256" key="1">
    <source>
        <dbReference type="ARBA" id="ARBA00007626"/>
    </source>
</evidence>
<sequence length="220" mass="24462">MHADDGGQGGVRRSRLLGLLVGASRPNPRPFSSSAPSATTRDDDDDDLLSRCRLRIPRKSGRAASAVERWAQERGHVSQPELRHAVVRLRHARRYEQALEYEKVLSIIDLMKRNNIPRNVMSYNIWMNACAEVSGVASVQSAFKEMLNDDMVEVGWSTYCTLANIFRKYGQNSKALACLRKAETKLSVTGRLGPSGSLEAGRQNAGNMMCGFQMFSLVLM</sequence>
<dbReference type="AlphaFoldDB" id="A0A6G1EAY1"/>
<reference evidence="3 4" key="1">
    <citation type="submission" date="2019-11" db="EMBL/GenBank/DDBJ databases">
        <title>Whole genome sequence of Oryza granulata.</title>
        <authorList>
            <person name="Li W."/>
        </authorList>
    </citation>
    <scope>NUCLEOTIDE SEQUENCE [LARGE SCALE GENOMIC DNA]</scope>
    <source>
        <strain evidence="4">cv. Menghai</strain>
        <tissue evidence="3">Leaf</tissue>
    </source>
</reference>